<keyword evidence="3" id="KW-0808">Transferase</keyword>
<dbReference type="PRINTS" id="PR00508">
    <property type="entry name" value="S21N4MTFRASE"/>
</dbReference>
<sequence length="244" mass="28204">MANIKLINADCSKALKKIQTDSVDLILTDPPYNLGLFMKNRDTNLHKMRDNFFGAAGWDDMDYDDWLESMDNFFEESARISKTGASMIMFMSLIKVETIMKLAIKHGFYYKTTGIWHKTNPMPRNMNLHFVNSTEAWLYFTYKSRTGTFNNDSRLYHDFIETSLVTKNEKCFGKHPTQKPIQLISHFVELLSNKGDLIVDPFMGSGTTGVVAKSMARDFIGIELDENYFEISKKRIEDLKENEL</sequence>
<dbReference type="InterPro" id="IPR029063">
    <property type="entry name" value="SAM-dependent_MTases_sf"/>
</dbReference>
<dbReference type="AlphaFoldDB" id="A0AAN4P824"/>
<dbReference type="GO" id="GO:0009007">
    <property type="term" value="F:site-specific DNA-methyltransferase (adenine-specific) activity"/>
    <property type="evidence" value="ECO:0007669"/>
    <property type="project" value="TreeGrafter"/>
</dbReference>
<keyword evidence="2" id="KW-0489">Methyltransferase</keyword>
<organism evidence="7 8">
    <name type="scientific">Streptococcus anginosus T5</name>
    <dbReference type="NCBI Taxonomy" id="1163302"/>
    <lineage>
        <taxon>Bacteria</taxon>
        <taxon>Bacillati</taxon>
        <taxon>Bacillota</taxon>
        <taxon>Bacilli</taxon>
        <taxon>Lactobacillales</taxon>
        <taxon>Streptococcaceae</taxon>
        <taxon>Streptococcus</taxon>
        <taxon>Streptococcus anginosus group</taxon>
    </lineage>
</organism>
<dbReference type="SUPFAM" id="SSF53335">
    <property type="entry name" value="S-adenosyl-L-methionine-dependent methyltransferases"/>
    <property type="match status" value="1"/>
</dbReference>
<dbReference type="GO" id="GO:0032259">
    <property type="term" value="P:methylation"/>
    <property type="evidence" value="ECO:0007669"/>
    <property type="project" value="UniProtKB-KW"/>
</dbReference>
<dbReference type="Gene3D" id="3.40.50.150">
    <property type="entry name" value="Vaccinia Virus protein VP39"/>
    <property type="match status" value="1"/>
</dbReference>
<dbReference type="Proteomes" id="UP000016981">
    <property type="component" value="Unassembled WGS sequence"/>
</dbReference>
<dbReference type="InterPro" id="IPR002941">
    <property type="entry name" value="DNA_methylase_N4/N6"/>
</dbReference>
<dbReference type="RefSeq" id="WP_022526227.1">
    <property type="nucleotide sequence ID" value="NZ_BASY01000003.1"/>
</dbReference>
<comment type="caution">
    <text evidence="7">The sequence shown here is derived from an EMBL/GenBank/DDBJ whole genome shotgun (WGS) entry which is preliminary data.</text>
</comment>
<dbReference type="EC" id="2.1.1.-" evidence="5"/>
<evidence type="ECO:0000313" key="7">
    <source>
        <dbReference type="EMBL" id="GAD46079.1"/>
    </source>
</evidence>
<dbReference type="GO" id="GO:0005737">
    <property type="term" value="C:cytoplasm"/>
    <property type="evidence" value="ECO:0007669"/>
    <property type="project" value="TreeGrafter"/>
</dbReference>
<dbReference type="GO" id="GO:0008170">
    <property type="term" value="F:N-methyltransferase activity"/>
    <property type="evidence" value="ECO:0007669"/>
    <property type="project" value="InterPro"/>
</dbReference>
<accession>A0AAN4P824</accession>
<dbReference type="GO" id="GO:0009307">
    <property type="term" value="P:DNA restriction-modification system"/>
    <property type="evidence" value="ECO:0007669"/>
    <property type="project" value="UniProtKB-KW"/>
</dbReference>
<proteinExistence type="inferred from homology"/>
<reference evidence="8" key="1">
    <citation type="submission" date="2013-09" db="EMBL/GenBank/DDBJ databases">
        <title>Genome Sequences of seven clinical isolates and type strains of anginosus group streptococci.</title>
        <authorList>
            <person name="Maruyama F."/>
            <person name="Sakurai A."/>
            <person name="Ogura Y."/>
            <person name="Homma H."/>
            <person name="Takahashi N."/>
            <person name="Ohtsubo Y."/>
            <person name="Hoshino T."/>
            <person name="Okahashi N."/>
            <person name="Nakagawa I."/>
            <person name="Kimura S."/>
            <person name="Fujiwara T."/>
            <person name="Hayashi T."/>
            <person name="Shintani S."/>
        </authorList>
    </citation>
    <scope>NUCLEOTIDE SEQUENCE [LARGE SCALE GENOMIC DNA]</scope>
    <source>
        <strain evidence="8">T5</strain>
    </source>
</reference>
<feature type="domain" description="DNA methylase N-4/N-6" evidence="6">
    <location>
        <begin position="23"/>
        <end position="234"/>
    </location>
</feature>
<comment type="similarity">
    <text evidence="1 5">Belongs to the N(4)/N(6)-methyltransferase family.</text>
</comment>
<evidence type="ECO:0000256" key="3">
    <source>
        <dbReference type="ARBA" id="ARBA00022679"/>
    </source>
</evidence>
<dbReference type="Pfam" id="PF01555">
    <property type="entry name" value="N6_N4_Mtase"/>
    <property type="match status" value="1"/>
</dbReference>
<dbReference type="PROSITE" id="PS00092">
    <property type="entry name" value="N6_MTASE"/>
    <property type="match status" value="1"/>
</dbReference>
<gene>
    <name evidence="7" type="ORF">ANG6_0574</name>
</gene>
<evidence type="ECO:0000259" key="6">
    <source>
        <dbReference type="Pfam" id="PF01555"/>
    </source>
</evidence>
<evidence type="ECO:0000256" key="5">
    <source>
        <dbReference type="RuleBase" id="RU362026"/>
    </source>
</evidence>
<dbReference type="InterPro" id="IPR002052">
    <property type="entry name" value="DNA_methylase_N6_adenine_CS"/>
</dbReference>
<evidence type="ECO:0000313" key="8">
    <source>
        <dbReference type="Proteomes" id="UP000016981"/>
    </source>
</evidence>
<evidence type="ECO:0000256" key="1">
    <source>
        <dbReference type="ARBA" id="ARBA00006594"/>
    </source>
</evidence>
<dbReference type="PANTHER" id="PTHR13370:SF3">
    <property type="entry name" value="TRNA (GUANINE(10)-N2)-METHYLTRANSFERASE HOMOLOG"/>
    <property type="match status" value="1"/>
</dbReference>
<dbReference type="EMBL" id="BASY01000003">
    <property type="protein sequence ID" value="GAD46079.1"/>
    <property type="molecule type" value="Genomic_DNA"/>
</dbReference>
<dbReference type="PANTHER" id="PTHR13370">
    <property type="entry name" value="RNA METHYLASE-RELATED"/>
    <property type="match status" value="1"/>
</dbReference>
<protein>
    <recommendedName>
        <fullName evidence="5">Methyltransferase</fullName>
        <ecNumber evidence="5">2.1.1.-</ecNumber>
    </recommendedName>
</protein>
<name>A0AAN4P824_STRAP</name>
<keyword evidence="4" id="KW-0680">Restriction system</keyword>
<evidence type="ECO:0000256" key="4">
    <source>
        <dbReference type="ARBA" id="ARBA00022747"/>
    </source>
</evidence>
<dbReference type="GO" id="GO:0003677">
    <property type="term" value="F:DNA binding"/>
    <property type="evidence" value="ECO:0007669"/>
    <property type="project" value="InterPro"/>
</dbReference>
<dbReference type="InterPro" id="IPR001091">
    <property type="entry name" value="RM_Methyltransferase"/>
</dbReference>
<evidence type="ECO:0000256" key="2">
    <source>
        <dbReference type="ARBA" id="ARBA00022603"/>
    </source>
</evidence>